<dbReference type="InParanoid" id="D8PKT5"/>
<proteinExistence type="predicted"/>
<dbReference type="SUPFAM" id="SSF56112">
    <property type="entry name" value="Protein kinase-like (PK-like)"/>
    <property type="match status" value="1"/>
</dbReference>
<dbReference type="Gene3D" id="1.10.510.10">
    <property type="entry name" value="Transferase(Phosphotransferase) domain 1"/>
    <property type="match status" value="1"/>
</dbReference>
<dbReference type="RefSeq" id="XP_003037594.1">
    <property type="nucleotide sequence ID" value="XM_003037548.1"/>
</dbReference>
<dbReference type="KEGG" id="scm:SCHCO_02527869"/>
<evidence type="ECO:0000259" key="2">
    <source>
        <dbReference type="Pfam" id="PF17667"/>
    </source>
</evidence>
<name>D8PKT5_SCHCM</name>
<evidence type="ECO:0000313" key="3">
    <source>
        <dbReference type="EMBL" id="EFJ02692.1"/>
    </source>
</evidence>
<sequence>MIEHTSAFSFSDFYERTVGEEGWQRVSDGDMEHLMDALFAERLFDRRSRQWKALRKKPFIEYAADGMADISRRLASVAPTVCKAHFATGKPTAEIIKLRSAHRIFGQDDTPLACAAIVNYLSDPTYQREARAGSAYNHTLSRDQSGGSDLIYSADVAVLWHLESFQDRESIEENEMKSANAARYMLYNDVRRTHVFAVTMEGTSARLWCHSRSGSVVTSRFDIHKDARELVQFLLFSTFATPSQLGFDPTVRRVVDSSGKLHYQFDVLCCDGAMHTFQSVKIEHDRLEAPLHSRATSVFKVFDIGAETDSYKALRDYWPSEDDFASQESVIQQEVLDALKARLPKEEYEKLRPHFMTILADGPVHRRSGSRGGESERETGLDDSAEPERKRCRTVYEEHCQALWYVDDPAVFFFALAQVMYVLNNLRRAGYVYRDVSSGNILVQTLASATDSAALSDCYITKVSDLEYAKAYDQLTLEEPRLGTCLFMAVEVQAQAHLFCDPDDMDLVANGYFHHNFLHDVESVIWMALYFITGRCSREVYETLEWYELREHIKEVKTYEKQILPFDSNGSHVREEVVTGLRQRRKLLSHLKRLYGDDTPLTKIVDALDCLRDTYRAVENDRTINCEHRTACTKTDPLTPRLPESVFEKNAQIYETLREIFEDISQYFVDTKHSLVKFSDLDYLTGKFLVQDRYSSSTVLKGGKDAAAPNVEANSGMDGASAKAIKKRKRTDAKEEGTSAKRIHADPSTLITAGCASASTRSSRVTAVRGSRSR</sequence>
<keyword evidence="4" id="KW-1185">Reference proteome</keyword>
<feature type="region of interest" description="Disordered" evidence="1">
    <location>
        <begin position="363"/>
        <end position="388"/>
    </location>
</feature>
<evidence type="ECO:0000256" key="1">
    <source>
        <dbReference type="SAM" id="MobiDB-lite"/>
    </source>
</evidence>
<dbReference type="InterPro" id="IPR011009">
    <property type="entry name" value="Kinase-like_dom_sf"/>
</dbReference>
<dbReference type="HOGENOM" id="CLU_015199_0_0_1"/>
<dbReference type="VEuPathDB" id="FungiDB:SCHCODRAFT_02527869"/>
<dbReference type="OrthoDB" id="312874at2759"/>
<dbReference type="PANTHER" id="PTHR38248:SF2">
    <property type="entry name" value="FUNK1 11"/>
    <property type="match status" value="1"/>
</dbReference>
<dbReference type="OMA" id="PEYLIWI"/>
<dbReference type="eggNOG" id="ENOG502RBJ1">
    <property type="taxonomic scope" value="Eukaryota"/>
</dbReference>
<dbReference type="Pfam" id="PF17667">
    <property type="entry name" value="Pkinase_fungal"/>
    <property type="match status" value="1"/>
</dbReference>
<gene>
    <name evidence="3" type="ORF">SCHCODRAFT_231831</name>
</gene>
<feature type="region of interest" description="Disordered" evidence="1">
    <location>
        <begin position="711"/>
        <end position="744"/>
    </location>
</feature>
<dbReference type="InterPro" id="IPR040976">
    <property type="entry name" value="Pkinase_fungal"/>
</dbReference>
<organism evidence="4">
    <name type="scientific">Schizophyllum commune (strain H4-8 / FGSC 9210)</name>
    <name type="common">Split gill fungus</name>
    <dbReference type="NCBI Taxonomy" id="578458"/>
    <lineage>
        <taxon>Eukaryota</taxon>
        <taxon>Fungi</taxon>
        <taxon>Dikarya</taxon>
        <taxon>Basidiomycota</taxon>
        <taxon>Agaricomycotina</taxon>
        <taxon>Agaricomycetes</taxon>
        <taxon>Agaricomycetidae</taxon>
        <taxon>Agaricales</taxon>
        <taxon>Schizophyllaceae</taxon>
        <taxon>Schizophyllum</taxon>
    </lineage>
</organism>
<dbReference type="Proteomes" id="UP000007431">
    <property type="component" value="Unassembled WGS sequence"/>
</dbReference>
<protein>
    <recommendedName>
        <fullName evidence="2">Fungal-type protein kinase domain-containing protein</fullName>
    </recommendedName>
</protein>
<dbReference type="EMBL" id="GL377302">
    <property type="protein sequence ID" value="EFJ02692.1"/>
    <property type="molecule type" value="Genomic_DNA"/>
</dbReference>
<evidence type="ECO:0000313" key="4">
    <source>
        <dbReference type="Proteomes" id="UP000007431"/>
    </source>
</evidence>
<accession>D8PKT5</accession>
<feature type="domain" description="Fungal-type protein kinase" evidence="2">
    <location>
        <begin position="154"/>
        <end position="530"/>
    </location>
</feature>
<dbReference type="PANTHER" id="PTHR38248">
    <property type="entry name" value="FUNK1 6"/>
    <property type="match status" value="1"/>
</dbReference>
<feature type="compositionally biased region" description="Basic and acidic residues" evidence="1">
    <location>
        <begin position="373"/>
        <end position="388"/>
    </location>
</feature>
<dbReference type="GeneID" id="9597658"/>
<reference evidence="3 4" key="1">
    <citation type="journal article" date="2010" name="Nat. Biotechnol.">
        <title>Genome sequence of the model mushroom Schizophyllum commune.</title>
        <authorList>
            <person name="Ohm R.A."/>
            <person name="de Jong J.F."/>
            <person name="Lugones L.G."/>
            <person name="Aerts A."/>
            <person name="Kothe E."/>
            <person name="Stajich J.E."/>
            <person name="de Vries R.P."/>
            <person name="Record E."/>
            <person name="Levasseur A."/>
            <person name="Baker S.E."/>
            <person name="Bartholomew K.A."/>
            <person name="Coutinho P.M."/>
            <person name="Erdmann S."/>
            <person name="Fowler T.J."/>
            <person name="Gathman A.C."/>
            <person name="Lombard V."/>
            <person name="Henrissat B."/>
            <person name="Knabe N."/>
            <person name="Kuees U."/>
            <person name="Lilly W.W."/>
            <person name="Lindquist E."/>
            <person name="Lucas S."/>
            <person name="Magnuson J.K."/>
            <person name="Piumi F."/>
            <person name="Raudaskoski M."/>
            <person name="Salamov A."/>
            <person name="Schmutz J."/>
            <person name="Schwarze F.W.M.R."/>
            <person name="vanKuyk P.A."/>
            <person name="Horton J.S."/>
            <person name="Grigoriev I.V."/>
            <person name="Woesten H.A.B."/>
        </authorList>
    </citation>
    <scope>NUCLEOTIDE SEQUENCE [LARGE SCALE GENOMIC DNA]</scope>
    <source>
        <strain evidence="4">H4-8 / FGSC 9210</strain>
    </source>
</reference>
<dbReference type="AlphaFoldDB" id="D8PKT5"/>
<feature type="compositionally biased region" description="Basic and acidic residues" evidence="1">
    <location>
        <begin position="732"/>
        <end position="744"/>
    </location>
</feature>